<dbReference type="Pfam" id="PF03537">
    <property type="entry name" value="Glyco_hydro_114"/>
    <property type="match status" value="1"/>
</dbReference>
<evidence type="ECO:0000259" key="1">
    <source>
        <dbReference type="Pfam" id="PF03537"/>
    </source>
</evidence>
<reference evidence="2 3" key="1">
    <citation type="submission" date="2018-08" db="EMBL/GenBank/DDBJ databases">
        <title>Meiothermus granaticius genome AF-68 sequencing project.</title>
        <authorList>
            <person name="Da Costa M.S."/>
            <person name="Albuquerque L."/>
            <person name="Raposo P."/>
            <person name="Froufe H.J.C."/>
            <person name="Barroso C.S."/>
            <person name="Egas C."/>
        </authorList>
    </citation>
    <scope>NUCLEOTIDE SEQUENCE [LARGE SCALE GENOMIC DNA]</scope>
    <source>
        <strain evidence="2 3">AF-68</strain>
    </source>
</reference>
<dbReference type="PANTHER" id="PTHR35882">
    <property type="entry name" value="PELA"/>
    <property type="match status" value="1"/>
</dbReference>
<keyword evidence="3" id="KW-1185">Reference proteome</keyword>
<proteinExistence type="predicted"/>
<dbReference type="Gene3D" id="3.20.20.70">
    <property type="entry name" value="Aldolase class I"/>
    <property type="match status" value="1"/>
</dbReference>
<dbReference type="SUPFAM" id="SSF51445">
    <property type="entry name" value="(Trans)glycosidases"/>
    <property type="match status" value="1"/>
</dbReference>
<name>A0A399F8W8_9DEIN</name>
<dbReference type="PRINTS" id="PR01545">
    <property type="entry name" value="THEMAYE10DUF"/>
</dbReference>
<dbReference type="RefSeq" id="WP_119356971.1">
    <property type="nucleotide sequence ID" value="NZ_BJXM01000020.1"/>
</dbReference>
<sequence length="235" mass="26393">MDAISSAQPIALYYGAGELPKLARYQRVVLQPEFYSAAELAWLNRQGSSPIAYLSLSEDTGPPAPWQRPERNPDWGGAYVWASHPGWVNHVLNQAQSALSKGFQGLFLDTLDIAEVFPEEAPHVLMLVALLREATAPAYLMANRGFTLMPRLVEFVDGHLFESFSVAWTREGRYEAWPPPILEDHARLAQELIQTDLELFALDYADTPALEAFARRRARQFGLHPFVSDKALSRI</sequence>
<comment type="caution">
    <text evidence="2">The sequence shown here is derived from an EMBL/GenBank/DDBJ whole genome shotgun (WGS) entry which is preliminary data.</text>
</comment>
<dbReference type="InterPro" id="IPR004352">
    <property type="entry name" value="GH114_TIM-barrel"/>
</dbReference>
<accession>A0A399F8W8</accession>
<dbReference type="Proteomes" id="UP000266178">
    <property type="component" value="Unassembled WGS sequence"/>
</dbReference>
<gene>
    <name evidence="2" type="ORF">Mgrana_01470</name>
</gene>
<evidence type="ECO:0000313" key="2">
    <source>
        <dbReference type="EMBL" id="RIH92570.1"/>
    </source>
</evidence>
<organism evidence="2 3">
    <name type="scientific">Meiothermus granaticius NBRC 107808</name>
    <dbReference type="NCBI Taxonomy" id="1227551"/>
    <lineage>
        <taxon>Bacteria</taxon>
        <taxon>Thermotogati</taxon>
        <taxon>Deinococcota</taxon>
        <taxon>Deinococci</taxon>
        <taxon>Thermales</taxon>
        <taxon>Thermaceae</taxon>
        <taxon>Meiothermus</taxon>
    </lineage>
</organism>
<dbReference type="InterPro" id="IPR016062">
    <property type="entry name" value="TM1410-rel"/>
</dbReference>
<protein>
    <submittedName>
        <fullName evidence="2">Extracellular protein</fullName>
    </submittedName>
</protein>
<evidence type="ECO:0000313" key="3">
    <source>
        <dbReference type="Proteomes" id="UP000266178"/>
    </source>
</evidence>
<dbReference type="OrthoDB" id="9795486at2"/>
<dbReference type="InterPro" id="IPR017853">
    <property type="entry name" value="GH"/>
</dbReference>
<dbReference type="InterPro" id="IPR013785">
    <property type="entry name" value="Aldolase_TIM"/>
</dbReference>
<dbReference type="PANTHER" id="PTHR35882:SF2">
    <property type="entry name" value="PELA"/>
    <property type="match status" value="1"/>
</dbReference>
<dbReference type="AlphaFoldDB" id="A0A399F8W8"/>
<feature type="domain" description="Glycoside-hydrolase family GH114 TIM-barrel" evidence="1">
    <location>
        <begin position="34"/>
        <end position="233"/>
    </location>
</feature>
<dbReference type="EMBL" id="QWLB01000017">
    <property type="protein sequence ID" value="RIH92570.1"/>
    <property type="molecule type" value="Genomic_DNA"/>
</dbReference>